<sequence>MSDSEEGYDPNGLRTYDIEVPQSLVGLVIGIKGKTIKKVSQEASVDIHVRPHHDPMKVKTYQIFEIQGSKHNTGIALQLFREEFPIDRFPELSLRRVLSPYIQVPYLSYDYLSQLLLPEKGLFDVHISSVLDINHFFIQLPLHPSFKLLSQLDDYVSDLYSNSRKPDKFVIPPESYENLMCVVPLKNKWYRAVALHQNNASKQMFVKFVDYGGFSNILQDKLRFIIREDVLELPFQAIECRLADVQPYNGAIWTNEARICFQKICMKKIIKAQLIGHHCTDGLPYIRLFVKNDKNKRVPFGEYLIRKKYAKPWDASTCLFLDGTVVLPKDTYAERVQNKNQKAITPPSPQTNLTHVS</sequence>
<dbReference type="WBParaSite" id="ES5_v2.g9924.t1">
    <property type="protein sequence ID" value="ES5_v2.g9924.t1"/>
    <property type="gene ID" value="ES5_v2.g9924"/>
</dbReference>
<protein>
    <submittedName>
        <fullName evidence="2">Tudor domain-containing protein</fullName>
    </submittedName>
</protein>
<reference evidence="2" key="1">
    <citation type="submission" date="2022-11" db="UniProtKB">
        <authorList>
            <consortium name="WormBaseParasite"/>
        </authorList>
    </citation>
    <scope>IDENTIFICATION</scope>
</reference>
<dbReference type="Proteomes" id="UP000887579">
    <property type="component" value="Unplaced"/>
</dbReference>
<accession>A0AC34GY68</accession>
<name>A0AC34GY68_9BILA</name>
<evidence type="ECO:0000313" key="1">
    <source>
        <dbReference type="Proteomes" id="UP000887579"/>
    </source>
</evidence>
<evidence type="ECO:0000313" key="2">
    <source>
        <dbReference type="WBParaSite" id="ES5_v2.g9924.t1"/>
    </source>
</evidence>
<organism evidence="1 2">
    <name type="scientific">Panagrolaimus sp. ES5</name>
    <dbReference type="NCBI Taxonomy" id="591445"/>
    <lineage>
        <taxon>Eukaryota</taxon>
        <taxon>Metazoa</taxon>
        <taxon>Ecdysozoa</taxon>
        <taxon>Nematoda</taxon>
        <taxon>Chromadorea</taxon>
        <taxon>Rhabditida</taxon>
        <taxon>Tylenchina</taxon>
        <taxon>Panagrolaimomorpha</taxon>
        <taxon>Panagrolaimoidea</taxon>
        <taxon>Panagrolaimidae</taxon>
        <taxon>Panagrolaimus</taxon>
    </lineage>
</organism>
<proteinExistence type="predicted"/>